<sequence>MYSKSQNRITQKKLNDLIYVHYNLRLRESQLRKRSRDSRSTSVDNVLLEHLLKDWITDTYLQSSDVDKNFFSGVEQDDPYENDSIDYDDGAARSLKGSLELETIADLAVGSPDVDHANINAATDNDSDLNYFDDDLSE</sequence>
<comment type="caution">
    <text evidence="1">The sequence shown here is derived from an EMBL/GenBank/DDBJ whole genome shotgun (WGS) entry which is preliminary data.</text>
</comment>
<dbReference type="EMBL" id="JASCZI010090683">
    <property type="protein sequence ID" value="MED6144902.1"/>
    <property type="molecule type" value="Genomic_DNA"/>
</dbReference>
<dbReference type="Proteomes" id="UP001341840">
    <property type="component" value="Unassembled WGS sequence"/>
</dbReference>
<organism evidence="1 2">
    <name type="scientific">Stylosanthes scabra</name>
    <dbReference type="NCBI Taxonomy" id="79078"/>
    <lineage>
        <taxon>Eukaryota</taxon>
        <taxon>Viridiplantae</taxon>
        <taxon>Streptophyta</taxon>
        <taxon>Embryophyta</taxon>
        <taxon>Tracheophyta</taxon>
        <taxon>Spermatophyta</taxon>
        <taxon>Magnoliopsida</taxon>
        <taxon>eudicotyledons</taxon>
        <taxon>Gunneridae</taxon>
        <taxon>Pentapetalae</taxon>
        <taxon>rosids</taxon>
        <taxon>fabids</taxon>
        <taxon>Fabales</taxon>
        <taxon>Fabaceae</taxon>
        <taxon>Papilionoideae</taxon>
        <taxon>50 kb inversion clade</taxon>
        <taxon>dalbergioids sensu lato</taxon>
        <taxon>Dalbergieae</taxon>
        <taxon>Pterocarpus clade</taxon>
        <taxon>Stylosanthes</taxon>
    </lineage>
</organism>
<proteinExistence type="predicted"/>
<gene>
    <name evidence="1" type="ORF">PIB30_118661</name>
</gene>
<accession>A0ABU6T866</accession>
<reference evidence="1 2" key="1">
    <citation type="journal article" date="2023" name="Plants (Basel)">
        <title>Bridging the Gap: Combining Genomics and Transcriptomics Approaches to Understand Stylosanthes scabra, an Orphan Legume from the Brazilian Caatinga.</title>
        <authorList>
            <person name="Ferreira-Neto J.R.C."/>
            <person name="da Silva M.D."/>
            <person name="Binneck E."/>
            <person name="de Melo N.F."/>
            <person name="da Silva R.H."/>
            <person name="de Melo A.L.T.M."/>
            <person name="Pandolfi V."/>
            <person name="Bustamante F.O."/>
            <person name="Brasileiro-Vidal A.C."/>
            <person name="Benko-Iseppon A.M."/>
        </authorList>
    </citation>
    <scope>NUCLEOTIDE SEQUENCE [LARGE SCALE GENOMIC DNA]</scope>
    <source>
        <tissue evidence="1">Leaves</tissue>
    </source>
</reference>
<evidence type="ECO:0000313" key="2">
    <source>
        <dbReference type="Proteomes" id="UP001341840"/>
    </source>
</evidence>
<evidence type="ECO:0000313" key="1">
    <source>
        <dbReference type="EMBL" id="MED6144902.1"/>
    </source>
</evidence>
<keyword evidence="2" id="KW-1185">Reference proteome</keyword>
<protein>
    <submittedName>
        <fullName evidence="1">Uncharacterized protein</fullName>
    </submittedName>
</protein>
<name>A0ABU6T866_9FABA</name>